<dbReference type="PANTHER" id="PTHR43712:SF17">
    <property type="entry name" value="O-METHYLTRANSFERASE"/>
    <property type="match status" value="1"/>
</dbReference>
<evidence type="ECO:0000256" key="1">
    <source>
        <dbReference type="ARBA" id="ARBA00022603"/>
    </source>
</evidence>
<dbReference type="GO" id="GO:0032259">
    <property type="term" value="P:methylation"/>
    <property type="evidence" value="ECO:0007669"/>
    <property type="project" value="UniProtKB-KW"/>
</dbReference>
<dbReference type="GO" id="GO:0008171">
    <property type="term" value="F:O-methyltransferase activity"/>
    <property type="evidence" value="ECO:0007669"/>
    <property type="project" value="InterPro"/>
</dbReference>
<reference evidence="6 7" key="1">
    <citation type="submission" date="2014-02" db="EMBL/GenBank/DDBJ databases">
        <title>The Genome Sequence of Trichophyton rubrum (morphotype soudanense) CBS 452.61.</title>
        <authorList>
            <consortium name="The Broad Institute Genomics Platform"/>
            <person name="Cuomo C.A."/>
            <person name="White T.C."/>
            <person name="Graser Y."/>
            <person name="Martinez-Rossi N."/>
            <person name="Heitman J."/>
            <person name="Young S.K."/>
            <person name="Zeng Q."/>
            <person name="Gargeya S."/>
            <person name="Abouelleil A."/>
            <person name="Alvarado L."/>
            <person name="Chapman S.B."/>
            <person name="Gainer-Dewar J."/>
            <person name="Goldberg J."/>
            <person name="Griggs A."/>
            <person name="Gujja S."/>
            <person name="Hansen M."/>
            <person name="Howarth C."/>
            <person name="Imamovic A."/>
            <person name="Larimer J."/>
            <person name="Martinez D."/>
            <person name="Murphy C."/>
            <person name="Pearson M.D."/>
            <person name="Persinoti G."/>
            <person name="Poon T."/>
            <person name="Priest M."/>
            <person name="Roberts A.D."/>
            <person name="Saif S."/>
            <person name="Shea T.D."/>
            <person name="Sykes S.N."/>
            <person name="Wortman J."/>
            <person name="Nusbaum C."/>
            <person name="Birren B."/>
        </authorList>
    </citation>
    <scope>NUCLEOTIDE SEQUENCE [LARGE SCALE GENOMIC DNA]</scope>
    <source>
        <strain evidence="6 7">CBS 452.61</strain>
    </source>
</reference>
<dbReference type="InterPro" id="IPR001077">
    <property type="entry name" value="COMT_C"/>
</dbReference>
<dbReference type="Gene3D" id="1.10.10.10">
    <property type="entry name" value="Winged helix-like DNA-binding domain superfamily/Winged helix DNA-binding domain"/>
    <property type="match status" value="1"/>
</dbReference>
<feature type="domain" description="O-methyltransferase dimerisation" evidence="5">
    <location>
        <begin position="91"/>
        <end position="160"/>
    </location>
</feature>
<dbReference type="InterPro" id="IPR012967">
    <property type="entry name" value="COMT_dimerisation"/>
</dbReference>
<name>A0A022Y252_TRISD</name>
<dbReference type="PROSITE" id="PS51683">
    <property type="entry name" value="SAM_OMT_II"/>
    <property type="match status" value="1"/>
</dbReference>
<proteinExistence type="predicted"/>
<evidence type="ECO:0000313" key="6">
    <source>
        <dbReference type="EMBL" id="EZF77025.1"/>
    </source>
</evidence>
<dbReference type="InterPro" id="IPR029063">
    <property type="entry name" value="SAM-dependent_MTases_sf"/>
</dbReference>
<dbReference type="InterPro" id="IPR036388">
    <property type="entry name" value="WH-like_DNA-bd_sf"/>
</dbReference>
<protein>
    <submittedName>
        <fullName evidence="6">Uncharacterized protein</fullName>
    </submittedName>
</protein>
<evidence type="ECO:0000256" key="3">
    <source>
        <dbReference type="ARBA" id="ARBA00022691"/>
    </source>
</evidence>
<sequence length="372" mass="42189">MALLGEKGHRTTINGDSVGEILSDKVATSSSIPEMVPSLIEKISLFKERFNLESSMKRLDLLDAVRSLVYALEIPRETMLRFCWSEPTTRAAIETAVDLGIFINLCKDDRPKTASKSAKATGAEEKLMARIFKHLAAVGVILETRPDEYRRTWRSTSLCSQQYINFYRCRSSRKTPGVHALPAHLRKTGYRNPTNGNDCAFQLGYNTKSHFFDSRESLAGHTQASIQRQGSRMSVARYPWSTDTPGPARSNRQAKTKALHSSIEPMEHDFFKEQPIKGARAYFIHFIFHDWSDRDSHRILKSLTPAMSPGYSKLLIHDRVITETEAYWESTSLGLVMMANLGGIERTTAEWYALLESARLKTVNILDFSPWY</sequence>
<dbReference type="SUPFAM" id="SSF46785">
    <property type="entry name" value="Winged helix' DNA-binding domain"/>
    <property type="match status" value="1"/>
</dbReference>
<organism evidence="6 7">
    <name type="scientific">Trichophyton soudanense CBS 452.61</name>
    <dbReference type="NCBI Taxonomy" id="1215331"/>
    <lineage>
        <taxon>Eukaryota</taxon>
        <taxon>Fungi</taxon>
        <taxon>Dikarya</taxon>
        <taxon>Ascomycota</taxon>
        <taxon>Pezizomycotina</taxon>
        <taxon>Eurotiomycetes</taxon>
        <taxon>Eurotiomycetidae</taxon>
        <taxon>Onygenales</taxon>
        <taxon>Arthrodermataceae</taxon>
        <taxon>Trichophyton</taxon>
    </lineage>
</organism>
<dbReference type="PANTHER" id="PTHR43712">
    <property type="entry name" value="PUTATIVE (AFU_ORTHOLOGUE AFUA_4G14580)-RELATED"/>
    <property type="match status" value="1"/>
</dbReference>
<dbReference type="Pfam" id="PF00891">
    <property type="entry name" value="Methyltransf_2"/>
    <property type="match status" value="1"/>
</dbReference>
<feature type="domain" description="O-methyltransferase C-terminal" evidence="4">
    <location>
        <begin position="256"/>
        <end position="358"/>
    </location>
</feature>
<dbReference type="InterPro" id="IPR036390">
    <property type="entry name" value="WH_DNA-bd_sf"/>
</dbReference>
<keyword evidence="1" id="KW-0489">Methyltransferase</keyword>
<keyword evidence="2" id="KW-0808">Transferase</keyword>
<dbReference type="AlphaFoldDB" id="A0A022Y252"/>
<accession>A0A022Y252</accession>
<evidence type="ECO:0000259" key="5">
    <source>
        <dbReference type="Pfam" id="PF08100"/>
    </source>
</evidence>
<keyword evidence="7" id="KW-1185">Reference proteome</keyword>
<dbReference type="Pfam" id="PF08100">
    <property type="entry name" value="Dimerisation"/>
    <property type="match status" value="1"/>
</dbReference>
<dbReference type="Proteomes" id="UP000023623">
    <property type="component" value="Unassembled WGS sequence"/>
</dbReference>
<keyword evidence="3" id="KW-0949">S-adenosyl-L-methionine</keyword>
<gene>
    <name evidence="6" type="ORF">H105_01671</name>
</gene>
<evidence type="ECO:0000256" key="2">
    <source>
        <dbReference type="ARBA" id="ARBA00022679"/>
    </source>
</evidence>
<dbReference type="EMBL" id="KK208754">
    <property type="protein sequence ID" value="EZF77025.1"/>
    <property type="molecule type" value="Genomic_DNA"/>
</dbReference>
<dbReference type="HOGENOM" id="CLU_005533_5_0_1"/>
<dbReference type="SUPFAM" id="SSF53335">
    <property type="entry name" value="S-adenosyl-L-methionine-dependent methyltransferases"/>
    <property type="match status" value="1"/>
</dbReference>
<dbReference type="Gene3D" id="3.40.50.150">
    <property type="entry name" value="Vaccinia Virus protein VP39"/>
    <property type="match status" value="1"/>
</dbReference>
<dbReference type="InterPro" id="IPR016461">
    <property type="entry name" value="COMT-like"/>
</dbReference>
<evidence type="ECO:0000259" key="4">
    <source>
        <dbReference type="Pfam" id="PF00891"/>
    </source>
</evidence>
<evidence type="ECO:0000313" key="7">
    <source>
        <dbReference type="Proteomes" id="UP000023623"/>
    </source>
</evidence>